<feature type="transmembrane region" description="Helical" evidence="7">
    <location>
        <begin position="203"/>
        <end position="224"/>
    </location>
</feature>
<evidence type="ECO:0000256" key="6">
    <source>
        <dbReference type="ARBA" id="ARBA00023136"/>
    </source>
</evidence>
<evidence type="ECO:0000256" key="5">
    <source>
        <dbReference type="ARBA" id="ARBA00022989"/>
    </source>
</evidence>
<keyword evidence="11" id="KW-1185">Reference proteome</keyword>
<dbReference type="InterPro" id="IPR035906">
    <property type="entry name" value="MetI-like_sf"/>
</dbReference>
<evidence type="ECO:0000256" key="8">
    <source>
        <dbReference type="SAM" id="MobiDB-lite"/>
    </source>
</evidence>
<keyword evidence="2 7" id="KW-0813">Transport</keyword>
<keyword evidence="3" id="KW-1003">Cell membrane</keyword>
<dbReference type="EMBL" id="SMLD01000003">
    <property type="protein sequence ID" value="TDE59700.1"/>
    <property type="molecule type" value="Genomic_DNA"/>
</dbReference>
<evidence type="ECO:0000313" key="10">
    <source>
        <dbReference type="EMBL" id="TDE59700.1"/>
    </source>
</evidence>
<name>A0A4R5FWZ1_9ACTN</name>
<dbReference type="CDD" id="cd06261">
    <property type="entry name" value="TM_PBP2"/>
    <property type="match status" value="1"/>
</dbReference>
<feature type="transmembrane region" description="Helical" evidence="7">
    <location>
        <begin position="158"/>
        <end position="183"/>
    </location>
</feature>
<reference evidence="10 11" key="1">
    <citation type="submission" date="2019-03" db="EMBL/GenBank/DDBJ databases">
        <title>Draft genome sequences of novel Actinobacteria.</title>
        <authorList>
            <person name="Sahin N."/>
            <person name="Ay H."/>
            <person name="Saygin H."/>
        </authorList>
    </citation>
    <scope>NUCLEOTIDE SEQUENCE [LARGE SCALE GENOMIC DNA]</scope>
    <source>
        <strain evidence="10 11">6K102</strain>
    </source>
</reference>
<dbReference type="PANTHER" id="PTHR43744:SF12">
    <property type="entry name" value="ABC TRANSPORTER PERMEASE PROTEIN MG189-RELATED"/>
    <property type="match status" value="1"/>
</dbReference>
<proteinExistence type="inferred from homology"/>
<sequence length="339" mass="37025">MGGVDGPVDGPVDGRVDGGVAVREAAPERTAPARRPQDGNNHFGPRQKAVTYLVLAPLAILFVAPFAWLISASFQPMGEIFSTTPHWIPQDPTAEGYKGFLNVGDLTKAQQGQGHGDWRWFANSAFVAVTVTVLQTFFNALCAYAFAKRRFPGRNAIFVLFLATMMVPGQVTLIPNYLIIQHIPFFGGNDWMGSGGHGWLDSYWGLIMPGIVSAFGIFLLRQYMLSIPDQLLEAARIDGAGEFRIFRSVVLPLCGPALAANAIFTFQGAWEDFFWPLIIMSSPDKITAPVGLALFVVQNRTSWTLLFAGSVIATLPMIIVFLVFQRRFVQGIALTGIKG</sequence>
<protein>
    <submittedName>
        <fullName evidence="10">Carbohydrate ABC transporter permease</fullName>
    </submittedName>
</protein>
<dbReference type="SUPFAM" id="SSF161098">
    <property type="entry name" value="MetI-like"/>
    <property type="match status" value="1"/>
</dbReference>
<dbReference type="PROSITE" id="PS50928">
    <property type="entry name" value="ABC_TM1"/>
    <property type="match status" value="1"/>
</dbReference>
<gene>
    <name evidence="10" type="ORF">E1295_02080</name>
</gene>
<feature type="transmembrane region" description="Helical" evidence="7">
    <location>
        <begin position="303"/>
        <end position="324"/>
    </location>
</feature>
<evidence type="ECO:0000259" key="9">
    <source>
        <dbReference type="PROSITE" id="PS50928"/>
    </source>
</evidence>
<evidence type="ECO:0000256" key="2">
    <source>
        <dbReference type="ARBA" id="ARBA00022448"/>
    </source>
</evidence>
<dbReference type="GO" id="GO:0055085">
    <property type="term" value="P:transmembrane transport"/>
    <property type="evidence" value="ECO:0007669"/>
    <property type="project" value="InterPro"/>
</dbReference>
<keyword evidence="6 7" id="KW-0472">Membrane</keyword>
<organism evidence="10 11">
    <name type="scientific">Nonomuraea mesophila</name>
    <dbReference type="NCBI Taxonomy" id="2530382"/>
    <lineage>
        <taxon>Bacteria</taxon>
        <taxon>Bacillati</taxon>
        <taxon>Actinomycetota</taxon>
        <taxon>Actinomycetes</taxon>
        <taxon>Streptosporangiales</taxon>
        <taxon>Streptosporangiaceae</taxon>
        <taxon>Nonomuraea</taxon>
    </lineage>
</organism>
<keyword evidence="5 7" id="KW-1133">Transmembrane helix</keyword>
<evidence type="ECO:0000256" key="7">
    <source>
        <dbReference type="RuleBase" id="RU363032"/>
    </source>
</evidence>
<dbReference type="AlphaFoldDB" id="A0A4R5FWZ1"/>
<feature type="compositionally biased region" description="Low complexity" evidence="8">
    <location>
        <begin position="1"/>
        <end position="34"/>
    </location>
</feature>
<feature type="domain" description="ABC transmembrane type-1" evidence="9">
    <location>
        <begin position="121"/>
        <end position="324"/>
    </location>
</feature>
<accession>A0A4R5FWZ1</accession>
<feature type="transmembrane region" description="Helical" evidence="7">
    <location>
        <begin position="245"/>
        <end position="266"/>
    </location>
</feature>
<dbReference type="Pfam" id="PF00528">
    <property type="entry name" value="BPD_transp_1"/>
    <property type="match status" value="1"/>
</dbReference>
<evidence type="ECO:0000256" key="4">
    <source>
        <dbReference type="ARBA" id="ARBA00022692"/>
    </source>
</evidence>
<dbReference type="Proteomes" id="UP000295136">
    <property type="component" value="Unassembled WGS sequence"/>
</dbReference>
<dbReference type="Gene3D" id="1.10.3720.10">
    <property type="entry name" value="MetI-like"/>
    <property type="match status" value="1"/>
</dbReference>
<keyword evidence="4 7" id="KW-0812">Transmembrane</keyword>
<dbReference type="RefSeq" id="WP_132627919.1">
    <property type="nucleotide sequence ID" value="NZ_SMLD01000003.1"/>
</dbReference>
<dbReference type="GO" id="GO:0005886">
    <property type="term" value="C:plasma membrane"/>
    <property type="evidence" value="ECO:0007669"/>
    <property type="project" value="UniProtKB-SubCell"/>
</dbReference>
<comment type="subcellular location">
    <subcellularLocation>
        <location evidence="1 7">Cell membrane</location>
        <topology evidence="1 7">Multi-pass membrane protein</topology>
    </subcellularLocation>
</comment>
<comment type="caution">
    <text evidence="10">The sequence shown here is derived from an EMBL/GenBank/DDBJ whole genome shotgun (WGS) entry which is preliminary data.</text>
</comment>
<comment type="similarity">
    <text evidence="7">Belongs to the binding-protein-dependent transport system permease family.</text>
</comment>
<dbReference type="InterPro" id="IPR000515">
    <property type="entry name" value="MetI-like"/>
</dbReference>
<evidence type="ECO:0000313" key="11">
    <source>
        <dbReference type="Proteomes" id="UP000295136"/>
    </source>
</evidence>
<feature type="transmembrane region" description="Helical" evidence="7">
    <location>
        <begin position="49"/>
        <end position="70"/>
    </location>
</feature>
<feature type="region of interest" description="Disordered" evidence="8">
    <location>
        <begin position="1"/>
        <end position="42"/>
    </location>
</feature>
<feature type="transmembrane region" description="Helical" evidence="7">
    <location>
        <begin position="125"/>
        <end position="146"/>
    </location>
</feature>
<evidence type="ECO:0000256" key="1">
    <source>
        <dbReference type="ARBA" id="ARBA00004651"/>
    </source>
</evidence>
<dbReference type="PANTHER" id="PTHR43744">
    <property type="entry name" value="ABC TRANSPORTER PERMEASE PROTEIN MG189-RELATED-RELATED"/>
    <property type="match status" value="1"/>
</dbReference>
<evidence type="ECO:0000256" key="3">
    <source>
        <dbReference type="ARBA" id="ARBA00022475"/>
    </source>
</evidence>